<sequence>MESGAEMSYFQKGNINSDLESEIINLIELHQEGEYWDFKRQWYDSSKVVDLLHDIICMANNLANHDAYIIIGVDDEDFSLYDVAADHNRRNTQKIVDFLKDKKFAGDIRPIVTVKQVFIKSFTLDVIIIHNSRQTPFYLKENFKNLKASHIYTRIQDSNTPKDKSADIDKVEYLWKKRLGLLQTPIEKFEIYLKDTKNWINTSDYIMEMYYKFFPEYRLIYDFDESRHGYEYYHFFQFDSTPSYLTIQLYYHQTLLADFVGLSLDGGRYATPCPETDGIAFNAIRGWDVMFKYMEKDSLIFKLNEFLYCKEYTDDARISRNNFFESILVFNSKEERLNFKRFVKRNWKECRKHYSSEIQSIVPTIPKLGNGYTDGAFKQECEDICILQKMLSEYRRIDY</sequence>
<dbReference type="InterPro" id="IPR038461">
    <property type="entry name" value="Schlafen_AlbA_2_dom_sf"/>
</dbReference>
<protein>
    <submittedName>
        <fullName evidence="2">Putative Abi-alpha protein</fullName>
    </submittedName>
</protein>
<name>A0A4U9ZNS1_STRAP</name>
<dbReference type="Pfam" id="PF04326">
    <property type="entry name" value="SLFN_AlbA_2"/>
    <property type="match status" value="1"/>
</dbReference>
<dbReference type="EMBL" id="CABEID010000001">
    <property type="protein sequence ID" value="VTS42540.1"/>
    <property type="molecule type" value="Genomic_DNA"/>
</dbReference>
<evidence type="ECO:0000259" key="1">
    <source>
        <dbReference type="Pfam" id="PF04326"/>
    </source>
</evidence>
<dbReference type="Gene3D" id="3.30.950.30">
    <property type="entry name" value="Schlafen, AAA domain"/>
    <property type="match status" value="1"/>
</dbReference>
<evidence type="ECO:0000313" key="3">
    <source>
        <dbReference type="Proteomes" id="UP000403538"/>
    </source>
</evidence>
<reference evidence="2 3" key="1">
    <citation type="submission" date="2019-05" db="EMBL/GenBank/DDBJ databases">
        <authorList>
            <consortium name="Pathogen Informatics"/>
        </authorList>
    </citation>
    <scope>NUCLEOTIDE SEQUENCE [LARGE SCALE GENOMIC DNA]</scope>
    <source>
        <strain evidence="2 3">NCTC11062</strain>
    </source>
</reference>
<organism evidence="2 3">
    <name type="scientific">Streptococcus anginosus</name>
    <dbReference type="NCBI Taxonomy" id="1328"/>
    <lineage>
        <taxon>Bacteria</taxon>
        <taxon>Bacillati</taxon>
        <taxon>Bacillota</taxon>
        <taxon>Bacilli</taxon>
        <taxon>Lactobacillales</taxon>
        <taxon>Streptococcaceae</taxon>
        <taxon>Streptococcus</taxon>
        <taxon>Streptococcus anginosus group</taxon>
    </lineage>
</organism>
<dbReference type="RefSeq" id="WP_126407667.1">
    <property type="nucleotide sequence ID" value="NZ_CABEID010000001.1"/>
</dbReference>
<dbReference type="InterPro" id="IPR007421">
    <property type="entry name" value="Schlafen_AlbA_2_dom"/>
</dbReference>
<feature type="domain" description="Schlafen AlbA-2" evidence="1">
    <location>
        <begin position="32"/>
        <end position="161"/>
    </location>
</feature>
<evidence type="ECO:0000313" key="2">
    <source>
        <dbReference type="EMBL" id="VTS42540.1"/>
    </source>
</evidence>
<dbReference type="Proteomes" id="UP000403538">
    <property type="component" value="Unassembled WGS sequence"/>
</dbReference>
<dbReference type="AlphaFoldDB" id="A0A4U9ZNS1"/>
<proteinExistence type="predicted"/>
<accession>A0A4U9ZNS1</accession>
<gene>
    <name evidence="2" type="ORF">NCTC11062_01513</name>
</gene>